<organism evidence="5 6">
    <name type="scientific">Arsenicitalea aurantiaca</name>
    <dbReference type="NCBI Taxonomy" id="1783274"/>
    <lineage>
        <taxon>Bacteria</taxon>
        <taxon>Pseudomonadati</taxon>
        <taxon>Pseudomonadota</taxon>
        <taxon>Alphaproteobacteria</taxon>
        <taxon>Hyphomicrobiales</taxon>
        <taxon>Devosiaceae</taxon>
        <taxon>Arsenicitalea</taxon>
    </lineage>
</organism>
<dbReference type="InterPro" id="IPR008920">
    <property type="entry name" value="TF_FadR/GntR_C"/>
</dbReference>
<dbReference type="SMART" id="SM00895">
    <property type="entry name" value="FCD"/>
    <property type="match status" value="1"/>
</dbReference>
<keyword evidence="2" id="KW-0238">DNA-binding</keyword>
<dbReference type="GO" id="GO:0003700">
    <property type="term" value="F:DNA-binding transcription factor activity"/>
    <property type="evidence" value="ECO:0007669"/>
    <property type="project" value="InterPro"/>
</dbReference>
<dbReference type="OrthoDB" id="9028214at2"/>
<name>A0A433XBE9_9HYPH</name>
<keyword evidence="1" id="KW-0805">Transcription regulation</keyword>
<dbReference type="PRINTS" id="PR00035">
    <property type="entry name" value="HTHGNTR"/>
</dbReference>
<reference evidence="5 6" key="1">
    <citation type="journal article" date="2016" name="Int. J. Syst. Evol. Microbiol.">
        <title>Arsenicitalea aurantiaca gen. nov., sp. nov., a new member of the family Hyphomicrobiaceae, isolated from high-arsenic sediment.</title>
        <authorList>
            <person name="Mu Y."/>
            <person name="Zhou L."/>
            <person name="Zeng X.C."/>
            <person name="Liu L."/>
            <person name="Pan Y."/>
            <person name="Chen X."/>
            <person name="Wang J."/>
            <person name="Li S."/>
            <person name="Li W.J."/>
            <person name="Wang Y."/>
        </authorList>
    </citation>
    <scope>NUCLEOTIDE SEQUENCE [LARGE SCALE GENOMIC DNA]</scope>
    <source>
        <strain evidence="5 6">42-50</strain>
    </source>
</reference>
<accession>A0A433XBE9</accession>
<dbReference type="SUPFAM" id="SSF48008">
    <property type="entry name" value="GntR ligand-binding domain-like"/>
    <property type="match status" value="1"/>
</dbReference>
<dbReference type="RefSeq" id="WP_127188654.1">
    <property type="nucleotide sequence ID" value="NZ_RZNJ01000003.1"/>
</dbReference>
<dbReference type="Proteomes" id="UP000281547">
    <property type="component" value="Unassembled WGS sequence"/>
</dbReference>
<evidence type="ECO:0000313" key="5">
    <source>
        <dbReference type="EMBL" id="RUT31409.1"/>
    </source>
</evidence>
<keyword evidence="6" id="KW-1185">Reference proteome</keyword>
<dbReference type="Pfam" id="PF07729">
    <property type="entry name" value="FCD"/>
    <property type="match status" value="1"/>
</dbReference>
<keyword evidence="3" id="KW-0804">Transcription</keyword>
<dbReference type="GO" id="GO:0003677">
    <property type="term" value="F:DNA binding"/>
    <property type="evidence" value="ECO:0007669"/>
    <property type="project" value="UniProtKB-KW"/>
</dbReference>
<evidence type="ECO:0000256" key="3">
    <source>
        <dbReference type="ARBA" id="ARBA00023163"/>
    </source>
</evidence>
<dbReference type="EMBL" id="RZNJ01000003">
    <property type="protein sequence ID" value="RUT31409.1"/>
    <property type="molecule type" value="Genomic_DNA"/>
</dbReference>
<dbReference type="Gene3D" id="1.10.10.10">
    <property type="entry name" value="Winged helix-like DNA-binding domain superfamily/Winged helix DNA-binding domain"/>
    <property type="match status" value="1"/>
</dbReference>
<dbReference type="SMART" id="SM00345">
    <property type="entry name" value="HTH_GNTR"/>
    <property type="match status" value="1"/>
</dbReference>
<dbReference type="Pfam" id="PF00392">
    <property type="entry name" value="GntR"/>
    <property type="match status" value="1"/>
</dbReference>
<evidence type="ECO:0000256" key="1">
    <source>
        <dbReference type="ARBA" id="ARBA00023015"/>
    </source>
</evidence>
<protein>
    <submittedName>
        <fullName evidence="5">FadR family transcriptional regulator</fullName>
    </submittedName>
</protein>
<dbReference type="PANTHER" id="PTHR43537:SF44">
    <property type="entry name" value="GNTR FAMILY REGULATORY PROTEIN"/>
    <property type="match status" value="1"/>
</dbReference>
<feature type="domain" description="HTH gntR-type" evidence="4">
    <location>
        <begin position="29"/>
        <end position="97"/>
    </location>
</feature>
<dbReference type="PROSITE" id="PS50949">
    <property type="entry name" value="HTH_GNTR"/>
    <property type="match status" value="1"/>
</dbReference>
<evidence type="ECO:0000259" key="4">
    <source>
        <dbReference type="PROSITE" id="PS50949"/>
    </source>
</evidence>
<dbReference type="AlphaFoldDB" id="A0A433XBE9"/>
<dbReference type="CDD" id="cd07377">
    <property type="entry name" value="WHTH_GntR"/>
    <property type="match status" value="1"/>
</dbReference>
<dbReference type="Gene3D" id="1.20.120.530">
    <property type="entry name" value="GntR ligand-binding domain-like"/>
    <property type="match status" value="1"/>
</dbReference>
<dbReference type="PANTHER" id="PTHR43537">
    <property type="entry name" value="TRANSCRIPTIONAL REGULATOR, GNTR FAMILY"/>
    <property type="match status" value="1"/>
</dbReference>
<evidence type="ECO:0000256" key="2">
    <source>
        <dbReference type="ARBA" id="ARBA00023125"/>
    </source>
</evidence>
<comment type="caution">
    <text evidence="5">The sequence shown here is derived from an EMBL/GenBank/DDBJ whole genome shotgun (WGS) entry which is preliminary data.</text>
</comment>
<dbReference type="InterPro" id="IPR036388">
    <property type="entry name" value="WH-like_DNA-bd_sf"/>
</dbReference>
<gene>
    <name evidence="5" type="ORF">EMQ25_11205</name>
</gene>
<dbReference type="InterPro" id="IPR000524">
    <property type="entry name" value="Tscrpt_reg_HTH_GntR"/>
</dbReference>
<dbReference type="InterPro" id="IPR011711">
    <property type="entry name" value="GntR_C"/>
</dbReference>
<proteinExistence type="predicted"/>
<evidence type="ECO:0000313" key="6">
    <source>
        <dbReference type="Proteomes" id="UP000281547"/>
    </source>
</evidence>
<sequence length="261" mass="28323">MMIETLATKTGARPVVLDLPVDLGSSLPTGATKLAVEILGRRIANDAYRPGEVMPTEPELAESLGVSRTTVRDAIKVLSGKGMVRTARRYGTRVRPVEEWNLLDADVAAWHDPTHPRLQVMFAETTELRGIIEPQAAGLAAERATGEQIAAIVEAAYAMHPQSGAVEDLFAADCTFHATILDATGNLLMRQLRPIILTMLWISYEYGVLAKSQEPVSRDGHIAVAEAIRRRDAAGARAEMSQMLELNRRTAAQTMQDGPTG</sequence>
<dbReference type="SUPFAM" id="SSF46785">
    <property type="entry name" value="Winged helix' DNA-binding domain"/>
    <property type="match status" value="1"/>
</dbReference>
<dbReference type="InterPro" id="IPR036390">
    <property type="entry name" value="WH_DNA-bd_sf"/>
</dbReference>